<evidence type="ECO:0000259" key="11">
    <source>
        <dbReference type="PROSITE" id="PS50929"/>
    </source>
</evidence>
<dbReference type="PROSITE" id="PS50929">
    <property type="entry name" value="ABC_TM1F"/>
    <property type="match status" value="1"/>
</dbReference>
<evidence type="ECO:0000256" key="5">
    <source>
        <dbReference type="ARBA" id="ARBA00022840"/>
    </source>
</evidence>
<gene>
    <name evidence="13" type="ORF">ISF6_2824</name>
</gene>
<feature type="domain" description="ABC transporter" evidence="10">
    <location>
        <begin position="484"/>
        <end position="725"/>
    </location>
</feature>
<protein>
    <submittedName>
        <fullName evidence="13">Uncharacterized protein</fullName>
    </submittedName>
</protein>
<dbReference type="GO" id="GO:0140359">
    <property type="term" value="F:ABC-type transporter activity"/>
    <property type="evidence" value="ECO:0007669"/>
    <property type="project" value="InterPro"/>
</dbReference>
<dbReference type="Gene3D" id="1.20.1560.10">
    <property type="entry name" value="ABC transporter type 1, transmembrane domain"/>
    <property type="match status" value="1"/>
</dbReference>
<dbReference type="GO" id="GO:0034040">
    <property type="term" value="F:ATPase-coupled lipid transmembrane transporter activity"/>
    <property type="evidence" value="ECO:0007669"/>
    <property type="project" value="TreeGrafter"/>
</dbReference>
<dbReference type="InterPro" id="IPR003439">
    <property type="entry name" value="ABC_transporter-like_ATP-bd"/>
</dbReference>
<keyword evidence="4" id="KW-0547">Nucleotide-binding</keyword>
<dbReference type="Gene3D" id="3.90.70.10">
    <property type="entry name" value="Cysteine proteinases"/>
    <property type="match status" value="1"/>
</dbReference>
<keyword evidence="7 9" id="KW-0472">Membrane</keyword>
<dbReference type="InterPro" id="IPR036640">
    <property type="entry name" value="ABC1_TM_sf"/>
</dbReference>
<evidence type="ECO:0000256" key="2">
    <source>
        <dbReference type="ARBA" id="ARBA00022475"/>
    </source>
</evidence>
<proteinExistence type="predicted"/>
<keyword evidence="5" id="KW-0067">ATP-binding</keyword>
<evidence type="ECO:0000313" key="14">
    <source>
        <dbReference type="Proteomes" id="UP000037660"/>
    </source>
</evidence>
<feature type="domain" description="Peptidase C39" evidence="12">
    <location>
        <begin position="8"/>
        <end position="127"/>
    </location>
</feature>
<dbReference type="GO" id="GO:0005886">
    <property type="term" value="C:plasma membrane"/>
    <property type="evidence" value="ECO:0007669"/>
    <property type="project" value="UniProtKB-SubCell"/>
</dbReference>
<dbReference type="PROSITE" id="PS00211">
    <property type="entry name" value="ABC_TRANSPORTER_1"/>
    <property type="match status" value="1"/>
</dbReference>
<evidence type="ECO:0000256" key="6">
    <source>
        <dbReference type="ARBA" id="ARBA00022989"/>
    </source>
</evidence>
<dbReference type="InterPro" id="IPR011527">
    <property type="entry name" value="ABC1_TM_dom"/>
</dbReference>
<dbReference type="STRING" id="1547922.ISF6_2824"/>
<keyword evidence="6 9" id="KW-1133">Transmembrane helix</keyword>
<dbReference type="SMART" id="SM00382">
    <property type="entry name" value="AAA"/>
    <property type="match status" value="1"/>
</dbReference>
<dbReference type="Pfam" id="PF03412">
    <property type="entry name" value="Peptidase_C39"/>
    <property type="match status" value="1"/>
</dbReference>
<keyword evidence="2" id="KW-1003">Cell membrane</keyword>
<evidence type="ECO:0000256" key="9">
    <source>
        <dbReference type="SAM" id="Phobius"/>
    </source>
</evidence>
<organism evidence="13 14">
    <name type="scientific">Piscinibacter sakaiensis</name>
    <name type="common">Ideonella sakaiensis</name>
    <dbReference type="NCBI Taxonomy" id="1547922"/>
    <lineage>
        <taxon>Bacteria</taxon>
        <taxon>Pseudomonadati</taxon>
        <taxon>Pseudomonadota</taxon>
        <taxon>Betaproteobacteria</taxon>
        <taxon>Burkholderiales</taxon>
        <taxon>Sphaerotilaceae</taxon>
        <taxon>Piscinibacter</taxon>
    </lineage>
</organism>
<dbReference type="CDD" id="cd18567">
    <property type="entry name" value="ABC_6TM_CvaB_RaxB_like"/>
    <property type="match status" value="1"/>
</dbReference>
<dbReference type="EMBL" id="BBYR01000040">
    <property type="protein sequence ID" value="GAP36969.1"/>
    <property type="molecule type" value="Genomic_DNA"/>
</dbReference>
<dbReference type="GO" id="GO:0016887">
    <property type="term" value="F:ATP hydrolysis activity"/>
    <property type="evidence" value="ECO:0007669"/>
    <property type="project" value="InterPro"/>
</dbReference>
<dbReference type="InterPro" id="IPR039421">
    <property type="entry name" value="Type_1_exporter"/>
</dbReference>
<reference evidence="14" key="1">
    <citation type="submission" date="2015-07" db="EMBL/GenBank/DDBJ databases">
        <title>Discovery of a poly(ethylene terephthalate assimilation.</title>
        <authorList>
            <person name="Yoshida S."/>
            <person name="Hiraga K."/>
            <person name="Takehana T."/>
            <person name="Taniguchi I."/>
            <person name="Yamaji H."/>
            <person name="Maeda Y."/>
            <person name="Toyohara K."/>
            <person name="Miyamoto K."/>
            <person name="Kimura Y."/>
            <person name="Oda K."/>
        </authorList>
    </citation>
    <scope>NUCLEOTIDE SEQUENCE [LARGE SCALE GENOMIC DNA]</scope>
    <source>
        <strain evidence="14">NBRC 110686 / TISTR 2288 / 201-F6</strain>
    </source>
</reference>
<dbReference type="InterPro" id="IPR027417">
    <property type="entry name" value="P-loop_NTPase"/>
</dbReference>
<dbReference type="PANTHER" id="PTHR24221">
    <property type="entry name" value="ATP-BINDING CASSETTE SUB-FAMILY B"/>
    <property type="match status" value="1"/>
</dbReference>
<dbReference type="RefSeq" id="WP_082368394.1">
    <property type="nucleotide sequence ID" value="NZ_BBYR01000040.1"/>
</dbReference>
<feature type="transmembrane region" description="Helical" evidence="9">
    <location>
        <begin position="282"/>
        <end position="312"/>
    </location>
</feature>
<dbReference type="PROSITE" id="PS50990">
    <property type="entry name" value="PEPTIDASE_C39"/>
    <property type="match status" value="1"/>
</dbReference>
<dbReference type="InterPro" id="IPR017871">
    <property type="entry name" value="ABC_transporter-like_CS"/>
</dbReference>
<dbReference type="InterPro" id="IPR003593">
    <property type="entry name" value="AAA+_ATPase"/>
</dbReference>
<evidence type="ECO:0000256" key="4">
    <source>
        <dbReference type="ARBA" id="ARBA00022741"/>
    </source>
</evidence>
<dbReference type="PANTHER" id="PTHR24221:SF606">
    <property type="entry name" value="COLICIN V SECRETION-PROCESSING ATP-BINDING PROTEIN"/>
    <property type="match status" value="1"/>
</dbReference>
<dbReference type="OrthoDB" id="8554730at2"/>
<keyword evidence="3 9" id="KW-0812">Transmembrane</keyword>
<evidence type="ECO:0000259" key="12">
    <source>
        <dbReference type="PROSITE" id="PS50990"/>
    </source>
</evidence>
<evidence type="ECO:0000313" key="13">
    <source>
        <dbReference type="EMBL" id="GAP36969.1"/>
    </source>
</evidence>
<dbReference type="PROSITE" id="PS50893">
    <property type="entry name" value="ABC_TRANSPORTER_2"/>
    <property type="match status" value="1"/>
</dbReference>
<dbReference type="SUPFAM" id="SSF90123">
    <property type="entry name" value="ABC transporter transmembrane region"/>
    <property type="match status" value="1"/>
</dbReference>
<sequence length="737" mass="77665">MRPRLQLQAEAGECGLACLAMVASAHGLPADLADLRRRFPGSLRGGTLQRLVEQAAAIGLGARALRLEPQELPQLACPCILHWDLDHFVVLLRADARRAHLLDPALGERRLPLAVLSRHFSGVALELQPQPGFAAAAPPRRPVSWRELLGPVPGGATALAQVLAVAGVLELFALGGPLLQQAVVDEALGRGDTELLGVLLLGAALLLAGQTGLGLARGWMLLVFGQSLALQWGGRVFAHLLRLPPAYFERRHLGDIVSRFSAVGAIQQSLTGVAAEGLLDGLMALAALAMMLVYAPALAGVVLAALAAYALLRALAFGPLRDAAAERLVVAAREGSFFLETLRAIVPLRLYGREADRQARWQNLRIELHNRDLRTARLLLGFSTAQAAIFGAENLLVMWLGAQRVMAGPAAAEPFTLGMLFAFLAYKLQFTGRAAALVDHVVALRMLGLHAERLADIVQEPAEPAGDGVAAPGDDPQRPLVPRLSLHGVGFRHGDGEPWLLRGVDFCVEPGECVALTGPSGAGKTTLLKLLLGLLEPTEGEVRYGGVPLRQLGAGRLRATIGTVMQDDVLLSGSLAENIACFDPAPQAARIEDCARLAQVHADILAMPMGYRTRVGDLGQGLSGGQRQRVLLARALYKAPAVLALDEATSHLDLAAERAVTAALAALPMTRLVIAHRPQTLAGAQRVVRLSGGRLVELRRGPPDAAPTAGGTDEPPGRAPPGAEAFSRSRGAAGPGT</sequence>
<evidence type="ECO:0000256" key="8">
    <source>
        <dbReference type="SAM" id="MobiDB-lite"/>
    </source>
</evidence>
<dbReference type="SUPFAM" id="SSF52540">
    <property type="entry name" value="P-loop containing nucleoside triphosphate hydrolases"/>
    <property type="match status" value="1"/>
</dbReference>
<dbReference type="Gene3D" id="3.40.50.300">
    <property type="entry name" value="P-loop containing nucleotide triphosphate hydrolases"/>
    <property type="match status" value="1"/>
</dbReference>
<feature type="region of interest" description="Disordered" evidence="8">
    <location>
        <begin position="698"/>
        <end position="737"/>
    </location>
</feature>
<dbReference type="GO" id="GO:0008233">
    <property type="term" value="F:peptidase activity"/>
    <property type="evidence" value="ECO:0007669"/>
    <property type="project" value="InterPro"/>
</dbReference>
<evidence type="ECO:0000256" key="1">
    <source>
        <dbReference type="ARBA" id="ARBA00004651"/>
    </source>
</evidence>
<evidence type="ECO:0000256" key="7">
    <source>
        <dbReference type="ARBA" id="ARBA00023136"/>
    </source>
</evidence>
<feature type="domain" description="ABC transmembrane type-1" evidence="11">
    <location>
        <begin position="162"/>
        <end position="446"/>
    </location>
</feature>
<dbReference type="InterPro" id="IPR005074">
    <property type="entry name" value="Peptidase_C39"/>
</dbReference>
<evidence type="ECO:0000256" key="3">
    <source>
        <dbReference type="ARBA" id="ARBA00022692"/>
    </source>
</evidence>
<name>A0A0K8P363_PISS1</name>
<comment type="caution">
    <text evidence="13">The sequence shown here is derived from an EMBL/GenBank/DDBJ whole genome shotgun (WGS) entry which is preliminary data.</text>
</comment>
<accession>A0A0K8P363</accession>
<evidence type="ECO:0000259" key="10">
    <source>
        <dbReference type="PROSITE" id="PS50893"/>
    </source>
</evidence>
<keyword evidence="14" id="KW-1185">Reference proteome</keyword>
<comment type="subcellular location">
    <subcellularLocation>
        <location evidence="1">Cell membrane</location>
        <topology evidence="1">Multi-pass membrane protein</topology>
    </subcellularLocation>
</comment>
<dbReference type="Pfam" id="PF00005">
    <property type="entry name" value="ABC_tran"/>
    <property type="match status" value="1"/>
</dbReference>
<dbReference type="Pfam" id="PF00664">
    <property type="entry name" value="ABC_membrane"/>
    <property type="match status" value="1"/>
</dbReference>
<dbReference type="GO" id="GO:0006508">
    <property type="term" value="P:proteolysis"/>
    <property type="evidence" value="ECO:0007669"/>
    <property type="project" value="InterPro"/>
</dbReference>
<dbReference type="Proteomes" id="UP000037660">
    <property type="component" value="Unassembled WGS sequence"/>
</dbReference>
<dbReference type="GO" id="GO:0005524">
    <property type="term" value="F:ATP binding"/>
    <property type="evidence" value="ECO:0007669"/>
    <property type="project" value="UniProtKB-KW"/>
</dbReference>
<reference evidence="13 14" key="2">
    <citation type="journal article" date="2016" name="Science">
        <title>A bacterium that degrades and assimilates poly(ethylene terephthalate).</title>
        <authorList>
            <person name="Yoshida S."/>
            <person name="Hiraga K."/>
            <person name="Takehana T."/>
            <person name="Taniguchi I."/>
            <person name="Yamaji H."/>
            <person name="Maeda Y."/>
            <person name="Toyohara K."/>
            <person name="Miyamoto K."/>
            <person name="Kimura Y."/>
            <person name="Oda K."/>
        </authorList>
    </citation>
    <scope>NUCLEOTIDE SEQUENCE [LARGE SCALE GENOMIC DNA]</scope>
    <source>
        <strain evidence="14">NBRC 110686 / TISTR 2288 / 201-F6</strain>
    </source>
</reference>
<feature type="transmembrane region" description="Helical" evidence="9">
    <location>
        <begin position="378"/>
        <end position="400"/>
    </location>
</feature>
<dbReference type="AlphaFoldDB" id="A0A0K8P363"/>